<feature type="transmembrane region" description="Helical" evidence="1">
    <location>
        <begin position="37"/>
        <end position="55"/>
    </location>
</feature>
<keyword evidence="3" id="KW-1185">Reference proteome</keyword>
<protein>
    <submittedName>
        <fullName evidence="2">Membrane protein</fullName>
    </submittedName>
</protein>
<name>A0ABT1G4E8_9GAMM</name>
<evidence type="ECO:0000313" key="3">
    <source>
        <dbReference type="Proteomes" id="UP001523550"/>
    </source>
</evidence>
<organism evidence="2 3">
    <name type="scientific">Natronospira proteinivora</name>
    <dbReference type="NCBI Taxonomy" id="1807133"/>
    <lineage>
        <taxon>Bacteria</taxon>
        <taxon>Pseudomonadati</taxon>
        <taxon>Pseudomonadota</taxon>
        <taxon>Gammaproteobacteria</taxon>
        <taxon>Natronospirales</taxon>
        <taxon>Natronospiraceae</taxon>
        <taxon>Natronospira</taxon>
    </lineage>
</organism>
<feature type="transmembrane region" description="Helical" evidence="1">
    <location>
        <begin position="88"/>
        <end position="108"/>
    </location>
</feature>
<sequence length="118" mass="12885">MISLKRAKLTCTAIAFILAATWAMGYGWWHPLAEQPLLWAAIGALPLLLLIPGVLQDKTLPTAVMGFLALFYMAHGFTEVMANPEIRVLSTLIALLALGLFLSAGHTLRVQSVLRRSQ</sequence>
<dbReference type="Pfam" id="PF09842">
    <property type="entry name" value="DUF2069"/>
    <property type="match status" value="1"/>
</dbReference>
<keyword evidence="1" id="KW-1133">Transmembrane helix</keyword>
<dbReference type="RefSeq" id="WP_253443981.1">
    <property type="nucleotide sequence ID" value="NZ_JALJYF010000001.1"/>
</dbReference>
<accession>A0ABT1G4E8</accession>
<comment type="caution">
    <text evidence="2">The sequence shown here is derived from an EMBL/GenBank/DDBJ whole genome shotgun (WGS) entry which is preliminary data.</text>
</comment>
<keyword evidence="1" id="KW-0472">Membrane</keyword>
<keyword evidence="1" id="KW-0812">Transmembrane</keyword>
<reference evidence="2 3" key="1">
    <citation type="submission" date="2022-03" db="EMBL/GenBank/DDBJ databases">
        <title>Genomic Encyclopedia of Type Strains, Phase III (KMG-III): the genomes of soil and plant-associated and newly described type strains.</title>
        <authorList>
            <person name="Whitman W."/>
        </authorList>
    </citation>
    <scope>NUCLEOTIDE SEQUENCE [LARGE SCALE GENOMIC DNA]</scope>
    <source>
        <strain evidence="2 3">BSker1</strain>
    </source>
</reference>
<dbReference type="InterPro" id="IPR018643">
    <property type="entry name" value="DUF2069_membrane"/>
</dbReference>
<gene>
    <name evidence="2" type="ORF">J2T60_000132</name>
</gene>
<feature type="transmembrane region" description="Helical" evidence="1">
    <location>
        <begin position="62"/>
        <end position="82"/>
    </location>
</feature>
<evidence type="ECO:0000256" key="1">
    <source>
        <dbReference type="SAM" id="Phobius"/>
    </source>
</evidence>
<proteinExistence type="predicted"/>
<dbReference type="EMBL" id="JALJYF010000001">
    <property type="protein sequence ID" value="MCP1726167.1"/>
    <property type="molecule type" value="Genomic_DNA"/>
</dbReference>
<evidence type="ECO:0000313" key="2">
    <source>
        <dbReference type="EMBL" id="MCP1726167.1"/>
    </source>
</evidence>
<dbReference type="Proteomes" id="UP001523550">
    <property type="component" value="Unassembled WGS sequence"/>
</dbReference>